<dbReference type="GO" id="GO:0045786">
    <property type="term" value="P:negative regulation of cell cycle"/>
    <property type="evidence" value="ECO:0007669"/>
    <property type="project" value="EnsemblMetazoa"/>
</dbReference>
<dbReference type="HOGENOM" id="CLU_1429173_0_0_1"/>
<dbReference type="SUPFAM" id="SSF111469">
    <property type="entry name" value="Geminin coiled-coil domain"/>
    <property type="match status" value="1"/>
</dbReference>
<accession>G0MCC0</accession>
<dbReference type="OrthoDB" id="5834466at2759"/>
<dbReference type="STRING" id="135651.G0MCC0"/>
<name>G0MCC0_CAEBE</name>
<dbReference type="Proteomes" id="UP000008068">
    <property type="component" value="Unassembled WGS sequence"/>
</dbReference>
<dbReference type="EMBL" id="GL379789">
    <property type="protein sequence ID" value="EGT45815.1"/>
    <property type="molecule type" value="Genomic_DNA"/>
</dbReference>
<dbReference type="GO" id="GO:0140297">
    <property type="term" value="F:DNA-binding transcription factor binding"/>
    <property type="evidence" value="ECO:0007669"/>
    <property type="project" value="EnsemblMetazoa"/>
</dbReference>
<dbReference type="OMA" id="NYLRVMA"/>
<dbReference type="FunCoup" id="G0MCC0">
    <property type="interactions" value="76"/>
</dbReference>
<organism evidence="2">
    <name type="scientific">Caenorhabditis brenneri</name>
    <name type="common">Nematode worm</name>
    <dbReference type="NCBI Taxonomy" id="135651"/>
    <lineage>
        <taxon>Eukaryota</taxon>
        <taxon>Metazoa</taxon>
        <taxon>Ecdysozoa</taxon>
        <taxon>Nematoda</taxon>
        <taxon>Chromadorea</taxon>
        <taxon>Rhabditida</taxon>
        <taxon>Rhabditina</taxon>
        <taxon>Rhabditomorpha</taxon>
        <taxon>Rhabditoidea</taxon>
        <taxon>Rhabditidae</taxon>
        <taxon>Peloderinae</taxon>
        <taxon>Caenorhabditis</taxon>
    </lineage>
</organism>
<proteinExistence type="predicted"/>
<protein>
    <submittedName>
        <fullName evidence="1">Uncharacterized protein</fullName>
    </submittedName>
</protein>
<reference evidence="2" key="1">
    <citation type="submission" date="2011-07" db="EMBL/GenBank/DDBJ databases">
        <authorList>
            <consortium name="Caenorhabditis brenneri Sequencing and Analysis Consortium"/>
            <person name="Wilson R.K."/>
        </authorList>
    </citation>
    <scope>NUCLEOTIDE SEQUENCE [LARGE SCALE GENOMIC DNA]</scope>
    <source>
        <strain evidence="2">PB2801</strain>
    </source>
</reference>
<sequence>MNRIGLVQLSNSARNSPYNVEKTTFDKSSINGSANKSIPEPLKLKRFHHQPSPLSTSITSNKITPVSSPFDVFCEADGESKENVQTQTFEYHSTFTQTTIHVPHIQPTITAEDLTADSPTVNYLRVTADRLQLDFDDEMERNERLVQELCDLDERIGKIDDDTEILMEVLADIDEEQDGEQDDEIGTAHV</sequence>
<keyword evidence="2" id="KW-1185">Reference proteome</keyword>
<dbReference type="GO" id="GO:0008156">
    <property type="term" value="P:negative regulation of DNA replication"/>
    <property type="evidence" value="ECO:0007669"/>
    <property type="project" value="EnsemblMetazoa"/>
</dbReference>
<dbReference type="AlphaFoldDB" id="G0MCC0"/>
<dbReference type="InParanoid" id="G0MCC0"/>
<evidence type="ECO:0000313" key="1">
    <source>
        <dbReference type="EMBL" id="EGT45815.1"/>
    </source>
</evidence>
<evidence type="ECO:0000313" key="2">
    <source>
        <dbReference type="Proteomes" id="UP000008068"/>
    </source>
</evidence>
<gene>
    <name evidence="1" type="ORF">CAEBREN_18154</name>
</gene>
<dbReference type="eggNOG" id="ENOG502TEGT">
    <property type="taxonomic scope" value="Eukaryota"/>
</dbReference>